<sequence>MYSSDNETSVTSASEDIGSEDTPEESSKFELDFRSSSTSSAAASSSGASSPRRSPRLEKKRSRIMEKEGVSFRAKRRRIVSPSPDIMVDPVASWPQSPVPGFGESSAGRSTPSLPPSTRSCSPSMPPSRSSPVCWEESPAAVQRNSASPSPPPPGRTTRSGRFHPYSKPASP</sequence>
<comment type="caution">
    <text evidence="2">The sequence shown here is derived from an EMBL/GenBank/DDBJ whole genome shotgun (WGS) entry which is preliminary data.</text>
</comment>
<protein>
    <submittedName>
        <fullName evidence="2">Uncharacterized protein</fullName>
    </submittedName>
</protein>
<accession>A0AAV4NB63</accession>
<name>A0AAV4NB63_9ARAC</name>
<feature type="compositionally biased region" description="Low complexity" evidence="1">
    <location>
        <begin position="109"/>
        <end position="132"/>
    </location>
</feature>
<dbReference type="AlphaFoldDB" id="A0AAV4NB63"/>
<dbReference type="Proteomes" id="UP001054837">
    <property type="component" value="Unassembled WGS sequence"/>
</dbReference>
<feature type="compositionally biased region" description="Polar residues" evidence="1">
    <location>
        <begin position="1"/>
        <end position="14"/>
    </location>
</feature>
<dbReference type="EMBL" id="BPLQ01001412">
    <property type="protein sequence ID" value="GIX81589.1"/>
    <property type="molecule type" value="Genomic_DNA"/>
</dbReference>
<proteinExistence type="predicted"/>
<gene>
    <name evidence="2" type="ORF">CDAR_298831</name>
</gene>
<feature type="region of interest" description="Disordered" evidence="1">
    <location>
        <begin position="1"/>
        <end position="172"/>
    </location>
</feature>
<keyword evidence="3" id="KW-1185">Reference proteome</keyword>
<organism evidence="2 3">
    <name type="scientific">Caerostris darwini</name>
    <dbReference type="NCBI Taxonomy" id="1538125"/>
    <lineage>
        <taxon>Eukaryota</taxon>
        <taxon>Metazoa</taxon>
        <taxon>Ecdysozoa</taxon>
        <taxon>Arthropoda</taxon>
        <taxon>Chelicerata</taxon>
        <taxon>Arachnida</taxon>
        <taxon>Araneae</taxon>
        <taxon>Araneomorphae</taxon>
        <taxon>Entelegynae</taxon>
        <taxon>Araneoidea</taxon>
        <taxon>Araneidae</taxon>
        <taxon>Caerostris</taxon>
    </lineage>
</organism>
<evidence type="ECO:0000313" key="2">
    <source>
        <dbReference type="EMBL" id="GIX81589.1"/>
    </source>
</evidence>
<evidence type="ECO:0000313" key="3">
    <source>
        <dbReference type="Proteomes" id="UP001054837"/>
    </source>
</evidence>
<feature type="compositionally biased region" description="Low complexity" evidence="1">
    <location>
        <begin position="34"/>
        <end position="52"/>
    </location>
</feature>
<evidence type="ECO:0000256" key="1">
    <source>
        <dbReference type="SAM" id="MobiDB-lite"/>
    </source>
</evidence>
<reference evidence="2 3" key="1">
    <citation type="submission" date="2021-06" db="EMBL/GenBank/DDBJ databases">
        <title>Caerostris darwini draft genome.</title>
        <authorList>
            <person name="Kono N."/>
            <person name="Arakawa K."/>
        </authorList>
    </citation>
    <scope>NUCLEOTIDE SEQUENCE [LARGE SCALE GENOMIC DNA]</scope>
</reference>
<feature type="non-terminal residue" evidence="2">
    <location>
        <position position="172"/>
    </location>
</feature>